<dbReference type="STRING" id="2200.GCA_001571405_01581"/>
<evidence type="ECO:0000313" key="3">
    <source>
        <dbReference type="EMBL" id="SDK18482.1"/>
    </source>
</evidence>
<evidence type="ECO:0008006" key="5">
    <source>
        <dbReference type="Google" id="ProtNLM"/>
    </source>
</evidence>
<sequence length="387" mass="39424">MNNHAVFIILFALLIPAATAATIDISPTKIDSGDTVTVDVKGLPDDAVFSLGISAEFDADPGNAFSFRARDLTLPFSLNEGKIEVYTEGTEWTTVSLEQKDGMSFSTGKNADTNGVVEISHSDDIPGGTYDLVSLKGKAIDRNIIASLELMGKKKGADGTISFALEGIESGTATVTIKIDGQQALSQKITIGSPSGNGGSPSSGSSGPLSPGGSPGAPFIPEPTATPTTVTSTDRKVSLTGPGALDARLELFTAQGTAPAGWSLSGSAYAVTPEGRTFDPAVTLSFALPSADATATIARYENGVWTPVPSKIQGDRITTTITAAGAYALLVAATPAGETAVATPTLASAETETTAAPAATTPAAAPFSPLLPVIAFGILMFGWLRRG</sequence>
<evidence type="ECO:0000256" key="1">
    <source>
        <dbReference type="SAM" id="MobiDB-lite"/>
    </source>
</evidence>
<proteinExistence type="predicted"/>
<reference evidence="3 4" key="1">
    <citation type="submission" date="2016-10" db="EMBL/GenBank/DDBJ databases">
        <authorList>
            <person name="Varghese N."/>
            <person name="Submissions S."/>
        </authorList>
    </citation>
    <scope>NUCLEOTIDE SEQUENCE [LARGE SCALE GENOMIC DNA]</scope>
    <source>
        <strain evidence="3 4">DSM 2373</strain>
    </source>
</reference>
<feature type="region of interest" description="Disordered" evidence="1">
    <location>
        <begin position="189"/>
        <end position="237"/>
    </location>
</feature>
<dbReference type="EMBL" id="FNFT01000005">
    <property type="protein sequence ID" value="SDK18482.1"/>
    <property type="molecule type" value="Genomic_DNA"/>
</dbReference>
<gene>
    <name evidence="3" type="ORF">SAMN04488571_10511</name>
</gene>
<accession>A0A1G8ZTM4</accession>
<protein>
    <recommendedName>
        <fullName evidence="5">PGF-pre-PGF domain-containing protein</fullName>
    </recommendedName>
</protein>
<organism evidence="3 4">
    <name type="scientific">Methanoculleus thermophilus</name>
    <dbReference type="NCBI Taxonomy" id="2200"/>
    <lineage>
        <taxon>Archaea</taxon>
        <taxon>Methanobacteriati</taxon>
        <taxon>Methanobacteriota</taxon>
        <taxon>Stenosarchaea group</taxon>
        <taxon>Methanomicrobia</taxon>
        <taxon>Methanomicrobiales</taxon>
        <taxon>Methanomicrobiaceae</taxon>
        <taxon>Methanoculleus</taxon>
    </lineage>
</organism>
<keyword evidence="4" id="KW-1185">Reference proteome</keyword>
<evidence type="ECO:0000256" key="2">
    <source>
        <dbReference type="SAM" id="Phobius"/>
    </source>
</evidence>
<dbReference type="OrthoDB" id="107848at2157"/>
<feature type="compositionally biased region" description="Low complexity" evidence="1">
    <location>
        <begin position="202"/>
        <end position="212"/>
    </location>
</feature>
<evidence type="ECO:0000313" key="4">
    <source>
        <dbReference type="Proteomes" id="UP000326500"/>
    </source>
</evidence>
<dbReference type="Proteomes" id="UP000326500">
    <property type="component" value="Unassembled WGS sequence"/>
</dbReference>
<keyword evidence="2" id="KW-1133">Transmembrane helix</keyword>
<keyword evidence="2" id="KW-0812">Transmembrane</keyword>
<dbReference type="RefSeq" id="WP_066958157.1">
    <property type="nucleotide sequence ID" value="NZ_BCNX01000008.1"/>
</dbReference>
<feature type="compositionally biased region" description="Low complexity" evidence="1">
    <location>
        <begin position="222"/>
        <end position="232"/>
    </location>
</feature>
<dbReference type="AlphaFoldDB" id="A0A1G8ZTM4"/>
<name>A0A1G8ZTM4_9EURY</name>
<keyword evidence="2" id="KW-0472">Membrane</keyword>
<feature type="transmembrane region" description="Helical" evidence="2">
    <location>
        <begin position="363"/>
        <end position="384"/>
    </location>
</feature>